<accession>Q4RNX7</accession>
<name>Q4RNX7_TETNG</name>
<dbReference type="AlphaFoldDB" id="Q4RNX7"/>
<organism evidence="1">
    <name type="scientific">Tetraodon nigroviridis</name>
    <name type="common">Spotted green pufferfish</name>
    <name type="synonym">Chelonodon nigroviridis</name>
    <dbReference type="NCBI Taxonomy" id="99883"/>
    <lineage>
        <taxon>Eukaryota</taxon>
        <taxon>Metazoa</taxon>
        <taxon>Chordata</taxon>
        <taxon>Craniata</taxon>
        <taxon>Vertebrata</taxon>
        <taxon>Euteleostomi</taxon>
        <taxon>Actinopterygii</taxon>
        <taxon>Neopterygii</taxon>
        <taxon>Teleostei</taxon>
        <taxon>Neoteleostei</taxon>
        <taxon>Acanthomorphata</taxon>
        <taxon>Eupercaria</taxon>
        <taxon>Tetraodontiformes</taxon>
        <taxon>Tetradontoidea</taxon>
        <taxon>Tetraodontidae</taxon>
        <taxon>Tetraodon</taxon>
    </lineage>
</organism>
<protein>
    <submittedName>
        <fullName evidence="1">(spotted green pufferfish) hypothetical protein</fullName>
    </submittedName>
</protein>
<dbReference type="EMBL" id="CAAE01015009">
    <property type="protein sequence ID" value="CAG09905.1"/>
    <property type="molecule type" value="Genomic_DNA"/>
</dbReference>
<proteinExistence type="predicted"/>
<dbReference type="KEGG" id="tng:GSTEN00031364G001"/>
<dbReference type="OrthoDB" id="8941595at2759"/>
<reference evidence="1" key="1">
    <citation type="journal article" date="2004" name="Nature">
        <title>Genome duplication in the teleost fish Tetraodon nigroviridis reveals the early vertebrate proto-karyotype.</title>
        <authorList>
            <person name="Jaillon O."/>
            <person name="Aury J.-M."/>
            <person name="Brunet F."/>
            <person name="Petit J.-L."/>
            <person name="Stange-Thomann N."/>
            <person name="Mauceli E."/>
            <person name="Bouneau L."/>
            <person name="Fischer C."/>
            <person name="Ozouf-Costaz C."/>
            <person name="Bernot A."/>
            <person name="Nicaud S."/>
            <person name="Jaffe D."/>
            <person name="Fisher S."/>
            <person name="Lutfalla G."/>
            <person name="Dossat C."/>
            <person name="Segurens B."/>
            <person name="Dasilva C."/>
            <person name="Salanoubat M."/>
            <person name="Levy M."/>
            <person name="Boudet N."/>
            <person name="Castellano S."/>
            <person name="Anthouard V."/>
            <person name="Jubin C."/>
            <person name="Castelli V."/>
            <person name="Katinka M."/>
            <person name="Vacherie B."/>
            <person name="Biemont C."/>
            <person name="Skalli Z."/>
            <person name="Cattolico L."/>
            <person name="Poulain J."/>
            <person name="De Berardinis V."/>
            <person name="Cruaud C."/>
            <person name="Duprat S."/>
            <person name="Brottier P."/>
            <person name="Coutanceau J.-P."/>
            <person name="Gouzy J."/>
            <person name="Parra G."/>
            <person name="Lardier G."/>
            <person name="Chapple C."/>
            <person name="McKernan K.J."/>
            <person name="McEwan P."/>
            <person name="Bosak S."/>
            <person name="Kellis M."/>
            <person name="Volff J.-N."/>
            <person name="Guigo R."/>
            <person name="Zody M.C."/>
            <person name="Mesirov J."/>
            <person name="Lindblad-Toh K."/>
            <person name="Birren B."/>
            <person name="Nusbaum C."/>
            <person name="Kahn D."/>
            <person name="Robinson-Rechavi M."/>
            <person name="Laudet V."/>
            <person name="Schachter V."/>
            <person name="Quetier F."/>
            <person name="Saurin W."/>
            <person name="Scarpelli C."/>
            <person name="Wincker P."/>
            <person name="Lander E.S."/>
            <person name="Weissenbach J."/>
            <person name="Roest Crollius H."/>
        </authorList>
    </citation>
    <scope>NUCLEOTIDE SEQUENCE [LARGE SCALE GENOMIC DNA]</scope>
</reference>
<reference evidence="1" key="2">
    <citation type="submission" date="2004-02" db="EMBL/GenBank/DDBJ databases">
        <authorList>
            <consortium name="Genoscope"/>
            <consortium name="Whitehead Institute Centre for Genome Research"/>
        </authorList>
    </citation>
    <scope>NUCLEOTIDE SEQUENCE</scope>
</reference>
<gene>
    <name evidence="1" type="ORF">GSTENG00031364001</name>
</gene>
<comment type="caution">
    <text evidence="1">The sequence shown here is derived from an EMBL/GenBank/DDBJ whole genome shotgun (WGS) entry which is preliminary data.</text>
</comment>
<evidence type="ECO:0000313" key="1">
    <source>
        <dbReference type="EMBL" id="CAG09905.1"/>
    </source>
</evidence>
<sequence length="209" mass="22855">MQSDAPAAVEWTVSGSAVSNEFAGTPGDVVVVSQDPAATLALWLPGQLKDGWEQAENSKEQVEGSRKQTNDLLEVQNTVQKRESGNTRTNKMRGFPVKIWLAKSGFFGENSAAEASPPLGQPSQEENMANLGALGQRQDGPVIRSKLVFSKRKDGSQTLSYEEEVVRKDEGDGSSDCGMNNRGRRGLRSMFLDLIRYICRYVVEADLAE</sequence>